<feature type="region of interest" description="Disordered" evidence="3">
    <location>
        <begin position="43"/>
        <end position="65"/>
    </location>
</feature>
<evidence type="ECO:0000313" key="5">
    <source>
        <dbReference type="EMBL" id="KAH9826628.1"/>
    </source>
</evidence>
<feature type="domain" description="Epoxide hydrolase N-terminal" evidence="4">
    <location>
        <begin position="16"/>
        <end position="138"/>
    </location>
</feature>
<dbReference type="Pfam" id="PF06441">
    <property type="entry name" value="EHN"/>
    <property type="match status" value="1"/>
</dbReference>
<comment type="caution">
    <text evidence="5">The sequence shown here is derived from an EMBL/GenBank/DDBJ whole genome shotgun (WGS) entry which is preliminary data.</text>
</comment>
<feature type="compositionally biased region" description="Polar residues" evidence="3">
    <location>
        <begin position="44"/>
        <end position="54"/>
    </location>
</feature>
<gene>
    <name evidence="5" type="ORF">Tdes44962_MAKER10011</name>
</gene>
<feature type="non-terminal residue" evidence="5">
    <location>
        <position position="198"/>
    </location>
</feature>
<dbReference type="Proteomes" id="UP001138500">
    <property type="component" value="Unassembled WGS sequence"/>
</dbReference>
<evidence type="ECO:0000256" key="1">
    <source>
        <dbReference type="ARBA" id="ARBA00010088"/>
    </source>
</evidence>
<dbReference type="EMBL" id="RIBY02001973">
    <property type="protein sequence ID" value="KAH9826628.1"/>
    <property type="molecule type" value="Genomic_DNA"/>
</dbReference>
<reference evidence="5 6" key="2">
    <citation type="journal article" date="2021" name="Curr. Genet.">
        <title>Genetic response to nitrogen starvation in the aggressive Eucalyptus foliar pathogen Teratosphaeria destructans.</title>
        <authorList>
            <person name="Havenga M."/>
            <person name="Wingfield B.D."/>
            <person name="Wingfield M.J."/>
            <person name="Dreyer L.L."/>
            <person name="Roets F."/>
            <person name="Aylward J."/>
        </authorList>
    </citation>
    <scope>NUCLEOTIDE SEQUENCE [LARGE SCALE GENOMIC DNA]</scope>
    <source>
        <strain evidence="5">CMW44962</strain>
    </source>
</reference>
<sequence length="198" mass="22036">MAGYDKIPNGATIQATPFKVHVEDAKLKQMLDLIRISPIGPATYANTSKTQPPNGMSPPERSSGIPRDWLVNAKDQWLNAFDWRKHEDHINSFPHFTAPVKSDDGYEVTVHFMALFSERPDAVPIAFYHGWPGSFLEFTQIFQLLKDRYTPQDLPYHVIAPSLPNYAFSSGPPLDRELETSDAAALLHNSCSGVASAP</sequence>
<dbReference type="InterPro" id="IPR010497">
    <property type="entry name" value="Epoxide_hydro_N"/>
</dbReference>
<keyword evidence="6" id="KW-1185">Reference proteome</keyword>
<dbReference type="Gene3D" id="3.40.50.1820">
    <property type="entry name" value="alpha/beta hydrolase"/>
    <property type="match status" value="1"/>
</dbReference>
<protein>
    <submittedName>
        <fullName evidence="5">Epoxide hydrolase N terminus</fullName>
    </submittedName>
</protein>
<dbReference type="InterPro" id="IPR029058">
    <property type="entry name" value="AB_hydrolase_fold"/>
</dbReference>
<dbReference type="GO" id="GO:0004301">
    <property type="term" value="F:epoxide hydrolase activity"/>
    <property type="evidence" value="ECO:0007669"/>
    <property type="project" value="TreeGrafter"/>
</dbReference>
<organism evidence="5 6">
    <name type="scientific">Teratosphaeria destructans</name>
    <dbReference type="NCBI Taxonomy" id="418781"/>
    <lineage>
        <taxon>Eukaryota</taxon>
        <taxon>Fungi</taxon>
        <taxon>Dikarya</taxon>
        <taxon>Ascomycota</taxon>
        <taxon>Pezizomycotina</taxon>
        <taxon>Dothideomycetes</taxon>
        <taxon>Dothideomycetidae</taxon>
        <taxon>Mycosphaerellales</taxon>
        <taxon>Teratosphaeriaceae</taxon>
        <taxon>Teratosphaeria</taxon>
    </lineage>
</organism>
<evidence type="ECO:0000256" key="3">
    <source>
        <dbReference type="SAM" id="MobiDB-lite"/>
    </source>
</evidence>
<name>A0A9W7W1A1_9PEZI</name>
<dbReference type="PANTHER" id="PTHR21661:SF39">
    <property type="entry name" value="HYDROLASE, PUTATIVE (AFU_ORTHOLOGUE AFUA_3G08960)-RELATED"/>
    <property type="match status" value="1"/>
</dbReference>
<evidence type="ECO:0000256" key="2">
    <source>
        <dbReference type="ARBA" id="ARBA00022801"/>
    </source>
</evidence>
<dbReference type="OrthoDB" id="7130006at2759"/>
<proteinExistence type="inferred from homology"/>
<reference evidence="5 6" key="1">
    <citation type="journal article" date="2018" name="IMA Fungus">
        <title>IMA Genome-F 10: Nine draft genome sequences of Claviceps purpurea s.lat., including C. arundinis, C. humidiphila, and C. cf. spartinae, pseudomolecules for the pitch canker pathogen Fusarium circinatum, draft genome of Davidsoniella eucalypti, Grosmannia galeiformis, Quambalaria eucalypti, and Teratosphaeria destructans.</title>
        <authorList>
            <person name="Wingfield B.D."/>
            <person name="Liu M."/>
            <person name="Nguyen H.D."/>
            <person name="Lane F.A."/>
            <person name="Morgan S.W."/>
            <person name="De Vos L."/>
            <person name="Wilken P.M."/>
            <person name="Duong T.A."/>
            <person name="Aylward J."/>
            <person name="Coetzee M.P."/>
            <person name="Dadej K."/>
            <person name="De Beer Z.W."/>
            <person name="Findlay W."/>
            <person name="Havenga M."/>
            <person name="Kolarik M."/>
            <person name="Menzies J.G."/>
            <person name="Naidoo K."/>
            <person name="Pochopski O."/>
            <person name="Shoukouhi P."/>
            <person name="Santana Q.C."/>
            <person name="Seifert K.A."/>
            <person name="Soal N."/>
            <person name="Steenkamp E.T."/>
            <person name="Tatham C.T."/>
            <person name="van der Nest M.A."/>
            <person name="Wingfield M.J."/>
        </authorList>
    </citation>
    <scope>NUCLEOTIDE SEQUENCE [LARGE SCALE GENOMIC DNA]</scope>
    <source>
        <strain evidence="5">CMW44962</strain>
    </source>
</reference>
<evidence type="ECO:0000313" key="6">
    <source>
        <dbReference type="Proteomes" id="UP001138500"/>
    </source>
</evidence>
<keyword evidence="2 5" id="KW-0378">Hydrolase</keyword>
<accession>A0A9W7W1A1</accession>
<evidence type="ECO:0000259" key="4">
    <source>
        <dbReference type="Pfam" id="PF06441"/>
    </source>
</evidence>
<dbReference type="GO" id="GO:0097176">
    <property type="term" value="P:epoxide metabolic process"/>
    <property type="evidence" value="ECO:0007669"/>
    <property type="project" value="TreeGrafter"/>
</dbReference>
<comment type="similarity">
    <text evidence="1">Belongs to the peptidase S33 family.</text>
</comment>
<dbReference type="AlphaFoldDB" id="A0A9W7W1A1"/>
<dbReference type="PANTHER" id="PTHR21661">
    <property type="entry name" value="EPOXIDE HYDROLASE 1-RELATED"/>
    <property type="match status" value="1"/>
</dbReference>
<dbReference type="SUPFAM" id="SSF53474">
    <property type="entry name" value="alpha/beta-Hydrolases"/>
    <property type="match status" value="1"/>
</dbReference>